<feature type="region of interest" description="Disordered" evidence="1">
    <location>
        <begin position="391"/>
        <end position="453"/>
    </location>
</feature>
<feature type="compositionally biased region" description="Pro residues" evidence="1">
    <location>
        <begin position="200"/>
        <end position="215"/>
    </location>
</feature>
<dbReference type="SMART" id="SM00166">
    <property type="entry name" value="UBX"/>
    <property type="match status" value="1"/>
</dbReference>
<feature type="compositionally biased region" description="Low complexity" evidence="1">
    <location>
        <begin position="183"/>
        <end position="199"/>
    </location>
</feature>
<evidence type="ECO:0000259" key="2">
    <source>
        <dbReference type="PROSITE" id="PS50033"/>
    </source>
</evidence>
<gene>
    <name evidence="3" type="ORF">SUNI508_12462</name>
</gene>
<dbReference type="InterPro" id="IPR029071">
    <property type="entry name" value="Ubiquitin-like_domsf"/>
</dbReference>
<dbReference type="Gene3D" id="1.10.8.10">
    <property type="entry name" value="DNA helicase RuvA subunit, C-terminal domain"/>
    <property type="match status" value="1"/>
</dbReference>
<organism evidence="3 4">
    <name type="scientific">Seiridium unicorne</name>
    <dbReference type="NCBI Taxonomy" id="138068"/>
    <lineage>
        <taxon>Eukaryota</taxon>
        <taxon>Fungi</taxon>
        <taxon>Dikarya</taxon>
        <taxon>Ascomycota</taxon>
        <taxon>Pezizomycotina</taxon>
        <taxon>Sordariomycetes</taxon>
        <taxon>Xylariomycetidae</taxon>
        <taxon>Amphisphaeriales</taxon>
        <taxon>Sporocadaceae</taxon>
        <taxon>Seiridium</taxon>
    </lineage>
</organism>
<dbReference type="SUPFAM" id="SSF54236">
    <property type="entry name" value="Ubiquitin-like"/>
    <property type="match status" value="1"/>
</dbReference>
<feature type="compositionally biased region" description="Low complexity" evidence="1">
    <location>
        <begin position="49"/>
        <end position="71"/>
    </location>
</feature>
<dbReference type="CDD" id="cd02958">
    <property type="entry name" value="UAS"/>
    <property type="match status" value="1"/>
</dbReference>
<dbReference type="InterPro" id="IPR036249">
    <property type="entry name" value="Thioredoxin-like_sf"/>
</dbReference>
<dbReference type="PANTHER" id="PTHR23322:SF6">
    <property type="entry name" value="UBX DOMAIN-CONTAINING PROTEIN 7"/>
    <property type="match status" value="1"/>
</dbReference>
<dbReference type="InterPro" id="IPR001012">
    <property type="entry name" value="UBX_dom"/>
</dbReference>
<dbReference type="PROSITE" id="PS50033">
    <property type="entry name" value="UBX"/>
    <property type="match status" value="1"/>
</dbReference>
<dbReference type="EMBL" id="JARVKF010000450">
    <property type="protein sequence ID" value="KAK9412762.1"/>
    <property type="molecule type" value="Genomic_DNA"/>
</dbReference>
<dbReference type="Pfam" id="PF00789">
    <property type="entry name" value="UBX"/>
    <property type="match status" value="1"/>
</dbReference>
<protein>
    <submittedName>
        <fullName evidence="3">UBX domain-containing protein</fullName>
    </submittedName>
</protein>
<accession>A0ABR2UDQ7</accession>
<sequence length="531" mass="59125">MDEDVAQFMAITGVDSEEVARGYLEISSNDQMQAIQLFFESPELAANFTANTNANPAQSSSAPARPPQGSSTGYTGREDSRGIITIDSDEEDDDVDMVGGDNDVTAVARAAQEEDDAAMARRLQEEMYGQGGGPAAAEEVRAPMSRTTETLVGPDMSWTLEDDRDSVLLEQLRRRRQPPSQPRNPFSQSLWEEPIAPGIGAPPVPMGSRPGPPPAGGRSQRLADMFRPPYDLISQLPWEDARQEGKDEKKWIIVNVQDSSDFNCQTLNRDHWKDENIKALIKEHFIFMQFDKDNPRGQEYLGFYFSQYENASNYPYVAIIDPRTGEQVKLWSGLPFPGKGEFYSDLIEFLDRYSLAANSKNPVPKTKPKAKKLDVDRMTEEEMLEMALQNSMENGGPSKASEEDPDALTKSVPDLTKGKETADTAQEPALESPFSQIPSDRPHVEPENNPASTTRIQFRHPAGRVIRRFSTSDPVRRIYEWLKAEPLDGKDGVVFELKAQPGGDLIDKLDATVEQSGLKNGTIMIEFIEDE</sequence>
<dbReference type="InterPro" id="IPR006577">
    <property type="entry name" value="UAS"/>
</dbReference>
<comment type="caution">
    <text evidence="3">The sequence shown here is derived from an EMBL/GenBank/DDBJ whole genome shotgun (WGS) entry which is preliminary data.</text>
</comment>
<keyword evidence="4" id="KW-1185">Reference proteome</keyword>
<proteinExistence type="predicted"/>
<dbReference type="Pfam" id="PF14555">
    <property type="entry name" value="UBA_4"/>
    <property type="match status" value="1"/>
</dbReference>
<dbReference type="Gene3D" id="3.40.30.10">
    <property type="entry name" value="Glutaredoxin"/>
    <property type="match status" value="1"/>
</dbReference>
<dbReference type="Pfam" id="PF13899">
    <property type="entry name" value="Thioredoxin_7"/>
    <property type="match status" value="1"/>
</dbReference>
<dbReference type="PROSITE" id="PS50330">
    <property type="entry name" value="UIM"/>
    <property type="match status" value="1"/>
</dbReference>
<dbReference type="SUPFAM" id="SSF52833">
    <property type="entry name" value="Thioredoxin-like"/>
    <property type="match status" value="1"/>
</dbReference>
<reference evidence="3 4" key="1">
    <citation type="journal article" date="2024" name="J. Plant Pathol.">
        <title>Sequence and assembly of the genome of Seiridium unicorne, isolate CBS 538.82, causal agent of cypress canker disease.</title>
        <authorList>
            <person name="Scali E."/>
            <person name="Rocca G.D."/>
            <person name="Danti R."/>
            <person name="Garbelotto M."/>
            <person name="Barberini S."/>
            <person name="Baroncelli R."/>
            <person name="Emiliani G."/>
        </authorList>
    </citation>
    <scope>NUCLEOTIDE SEQUENCE [LARGE SCALE GENOMIC DNA]</scope>
    <source>
        <strain evidence="3 4">BM-138-508</strain>
    </source>
</reference>
<evidence type="ECO:0000256" key="1">
    <source>
        <dbReference type="SAM" id="MobiDB-lite"/>
    </source>
</evidence>
<evidence type="ECO:0000313" key="3">
    <source>
        <dbReference type="EMBL" id="KAK9412762.1"/>
    </source>
</evidence>
<dbReference type="Gene3D" id="3.10.20.90">
    <property type="entry name" value="Phosphatidylinositol 3-kinase Catalytic Subunit, Chain A, domain 1"/>
    <property type="match status" value="1"/>
</dbReference>
<dbReference type="CDD" id="cd01767">
    <property type="entry name" value="UBX"/>
    <property type="match status" value="1"/>
</dbReference>
<dbReference type="InterPro" id="IPR050730">
    <property type="entry name" value="UBX_domain-protein"/>
</dbReference>
<dbReference type="InterPro" id="IPR003903">
    <property type="entry name" value="UIM_dom"/>
</dbReference>
<feature type="region of interest" description="Disordered" evidence="1">
    <location>
        <begin position="49"/>
        <end position="100"/>
    </location>
</feature>
<dbReference type="SMART" id="SM00594">
    <property type="entry name" value="UAS"/>
    <property type="match status" value="1"/>
</dbReference>
<dbReference type="PANTHER" id="PTHR23322">
    <property type="entry name" value="FAS-ASSOCIATED PROTEIN"/>
    <property type="match status" value="1"/>
</dbReference>
<feature type="domain" description="UBX" evidence="2">
    <location>
        <begin position="449"/>
        <end position="526"/>
    </location>
</feature>
<feature type="region of interest" description="Disordered" evidence="1">
    <location>
        <begin position="127"/>
        <end position="222"/>
    </location>
</feature>
<evidence type="ECO:0000313" key="4">
    <source>
        <dbReference type="Proteomes" id="UP001408356"/>
    </source>
</evidence>
<feature type="compositionally biased region" description="Acidic residues" evidence="1">
    <location>
        <begin position="87"/>
        <end position="96"/>
    </location>
</feature>
<name>A0ABR2UDQ7_9PEZI</name>
<dbReference type="Proteomes" id="UP001408356">
    <property type="component" value="Unassembled WGS sequence"/>
</dbReference>